<sequence length="414" mass="45184">MVSMVDLTIHRSSEQIGGNCIEIACAGERLILDVGRPLDAPNDATDLLPASLDRAGHAHVLISHPHLDHYGLLEELPASWTIHSGEASAKLMRLTAGITGKVIDRDILPWRSGQPLDLGRFRVTPYLTDHSAFDAYMLLIEAAGKRILYSGDFRIHGRKSALVDRMMSSPPAAVDALLMEGTNLGSTKPTAHESDLEADFEGLFGRTKGRVFVAWSAQNVDRTVTLYRAAKKAGRTLVVDLYTAEVLEMLAEHGRLPQPGFDQLKVVITSTMSRMYKRKGMEAFVDRIAQSGHAISGRALARNAARWVVMLRGSLIADYDRSGVVPDGDDAWCWSMWRGYLESSGAPLVEWLTAGGAASCHIHTSGHASPADLLAFAKAIAPKRLVPIHSFNWDENLAGFPAICRLRDGETLSL</sequence>
<evidence type="ECO:0000259" key="1">
    <source>
        <dbReference type="SMART" id="SM00849"/>
    </source>
</evidence>
<dbReference type="InterPro" id="IPR036866">
    <property type="entry name" value="RibonucZ/Hydroxyglut_hydro"/>
</dbReference>
<protein>
    <submittedName>
        <fullName evidence="2">MBL fold metallo-hydrolase</fullName>
    </submittedName>
</protein>
<accession>A0A6M4GDL2</accession>
<dbReference type="CDD" id="cd07732">
    <property type="entry name" value="metallo-hydrolase-like_MBL-fold"/>
    <property type="match status" value="1"/>
</dbReference>
<dbReference type="PANTHER" id="PTHR43694:SF1">
    <property type="entry name" value="RIBONUCLEASE J"/>
    <property type="match status" value="1"/>
</dbReference>
<dbReference type="Gene3D" id="3.60.15.10">
    <property type="entry name" value="Ribonuclease Z/Hydroxyacylglutathione hydrolase-like"/>
    <property type="match status" value="1"/>
</dbReference>
<keyword evidence="2" id="KW-0378">Hydrolase</keyword>
<dbReference type="Pfam" id="PF00753">
    <property type="entry name" value="Lactamase_B"/>
    <property type="match status" value="1"/>
</dbReference>
<feature type="domain" description="Metallo-beta-lactamase" evidence="1">
    <location>
        <begin position="17"/>
        <end position="192"/>
    </location>
</feature>
<name>A0A6M4GDL2_SPHYA</name>
<proteinExistence type="predicted"/>
<dbReference type="SUPFAM" id="SSF56281">
    <property type="entry name" value="Metallo-hydrolase/oxidoreductase"/>
    <property type="match status" value="1"/>
</dbReference>
<evidence type="ECO:0000313" key="2">
    <source>
        <dbReference type="EMBL" id="QJR05235.1"/>
    </source>
</evidence>
<gene>
    <name evidence="2" type="ORF">HH800_01760</name>
</gene>
<dbReference type="Proteomes" id="UP000502611">
    <property type="component" value="Chromosome"/>
</dbReference>
<dbReference type="AlphaFoldDB" id="A0A6M4GDL2"/>
<dbReference type="InterPro" id="IPR001279">
    <property type="entry name" value="Metallo-B-lactamas"/>
</dbReference>
<reference evidence="2 3" key="1">
    <citation type="submission" date="2020-04" db="EMBL/GenBank/DDBJ databases">
        <title>The Whole Genome Analysis of High salt-tolerant Sphingobium yanoikuyae YC-XJ2 with Aryl organophosphorus flame retardants (aryl-OPFRs)-degrading capacity and characteristics of Related phosphotriesterase.</title>
        <authorList>
            <person name="Li X."/>
        </authorList>
    </citation>
    <scope>NUCLEOTIDE SEQUENCE [LARGE SCALE GENOMIC DNA]</scope>
    <source>
        <strain evidence="2 3">YC-XJ2</strain>
    </source>
</reference>
<organism evidence="2 3">
    <name type="scientific">Sphingobium yanoikuyae</name>
    <name type="common">Sphingomonas yanoikuyae</name>
    <dbReference type="NCBI Taxonomy" id="13690"/>
    <lineage>
        <taxon>Bacteria</taxon>
        <taxon>Pseudomonadati</taxon>
        <taxon>Pseudomonadota</taxon>
        <taxon>Alphaproteobacteria</taxon>
        <taxon>Sphingomonadales</taxon>
        <taxon>Sphingomonadaceae</taxon>
        <taxon>Sphingobium</taxon>
    </lineage>
</organism>
<evidence type="ECO:0000313" key="3">
    <source>
        <dbReference type="Proteomes" id="UP000502611"/>
    </source>
</evidence>
<dbReference type="PANTHER" id="PTHR43694">
    <property type="entry name" value="RIBONUCLEASE J"/>
    <property type="match status" value="1"/>
</dbReference>
<dbReference type="EMBL" id="CP053021">
    <property type="protein sequence ID" value="QJR05235.1"/>
    <property type="molecule type" value="Genomic_DNA"/>
</dbReference>
<dbReference type="SMART" id="SM00849">
    <property type="entry name" value="Lactamase_B"/>
    <property type="match status" value="1"/>
</dbReference>
<dbReference type="GO" id="GO:0016787">
    <property type="term" value="F:hydrolase activity"/>
    <property type="evidence" value="ECO:0007669"/>
    <property type="project" value="UniProtKB-KW"/>
</dbReference>